<dbReference type="Pfam" id="PF00078">
    <property type="entry name" value="RVT_1"/>
    <property type="match status" value="1"/>
</dbReference>
<evidence type="ECO:0000313" key="5">
    <source>
        <dbReference type="Proteomes" id="UP000504610"/>
    </source>
</evidence>
<dbReference type="InterPro" id="IPR044730">
    <property type="entry name" value="RNase_H-like_dom_plant"/>
</dbReference>
<evidence type="ECO:0000256" key="1">
    <source>
        <dbReference type="SAM" id="MobiDB-lite"/>
    </source>
</evidence>
<feature type="domain" description="RNase H type-1" evidence="3">
    <location>
        <begin position="617"/>
        <end position="735"/>
    </location>
</feature>
<feature type="region of interest" description="Disordered" evidence="1">
    <location>
        <begin position="584"/>
        <end position="605"/>
    </location>
</feature>
<name>A0A6J0NV94_RAPSA</name>
<dbReference type="Gene3D" id="3.30.420.10">
    <property type="entry name" value="Ribonuclease H-like superfamily/Ribonuclease H"/>
    <property type="match status" value="1"/>
</dbReference>
<reference evidence="6" key="2">
    <citation type="submission" date="2025-08" db="UniProtKB">
        <authorList>
            <consortium name="RefSeq"/>
        </authorList>
    </citation>
    <scope>IDENTIFICATION</scope>
    <source>
        <tissue evidence="6">Leaf</tissue>
    </source>
</reference>
<accession>A0A6J0NV94</accession>
<gene>
    <name evidence="6" type="primary">LOC108858662</name>
</gene>
<dbReference type="SUPFAM" id="SSF53098">
    <property type="entry name" value="Ribonuclease H-like"/>
    <property type="match status" value="1"/>
</dbReference>
<dbReference type="GeneID" id="108858662"/>
<dbReference type="Proteomes" id="UP000504610">
    <property type="component" value="Chromosome 5"/>
</dbReference>
<feature type="domain" description="Reverse transcriptase zinc-binding" evidence="4">
    <location>
        <begin position="433"/>
        <end position="502"/>
    </location>
</feature>
<evidence type="ECO:0000313" key="6">
    <source>
        <dbReference type="RefSeq" id="XP_018488051.2"/>
    </source>
</evidence>
<dbReference type="CDD" id="cd06222">
    <property type="entry name" value="RNase_H_like"/>
    <property type="match status" value="1"/>
</dbReference>
<dbReference type="InterPro" id="IPR036397">
    <property type="entry name" value="RNaseH_sf"/>
</dbReference>
<reference evidence="5" key="1">
    <citation type="journal article" date="2019" name="Database">
        <title>The radish genome database (RadishGD): an integrated information resource for radish genomics.</title>
        <authorList>
            <person name="Yu H.J."/>
            <person name="Baek S."/>
            <person name="Lee Y.J."/>
            <person name="Cho A."/>
            <person name="Mun J.H."/>
        </authorList>
    </citation>
    <scope>NUCLEOTIDE SEQUENCE [LARGE SCALE GENOMIC DNA]</scope>
    <source>
        <strain evidence="5">cv. WK10039</strain>
    </source>
</reference>
<evidence type="ECO:0000259" key="4">
    <source>
        <dbReference type="Pfam" id="PF13966"/>
    </source>
</evidence>
<dbReference type="InterPro" id="IPR000477">
    <property type="entry name" value="RT_dom"/>
</dbReference>
<evidence type="ECO:0000259" key="3">
    <source>
        <dbReference type="Pfam" id="PF13456"/>
    </source>
</evidence>
<dbReference type="Pfam" id="PF13456">
    <property type="entry name" value="RVT_3"/>
    <property type="match status" value="1"/>
</dbReference>
<dbReference type="Pfam" id="PF13966">
    <property type="entry name" value="zf-RVT"/>
    <property type="match status" value="1"/>
</dbReference>
<protein>
    <submittedName>
        <fullName evidence="6">Uncharacterized protein LOC108858662</fullName>
    </submittedName>
</protein>
<dbReference type="PANTHER" id="PTHR33116">
    <property type="entry name" value="REVERSE TRANSCRIPTASE ZINC-BINDING DOMAIN-CONTAINING PROTEIN-RELATED-RELATED"/>
    <property type="match status" value="1"/>
</dbReference>
<proteinExistence type="predicted"/>
<feature type="domain" description="Reverse transcriptase" evidence="2">
    <location>
        <begin position="19"/>
        <end position="121"/>
    </location>
</feature>
<dbReference type="InterPro" id="IPR026960">
    <property type="entry name" value="RVT-Znf"/>
</dbReference>
<organism evidence="5 6">
    <name type="scientific">Raphanus sativus</name>
    <name type="common">Radish</name>
    <name type="synonym">Raphanus raphanistrum var. sativus</name>
    <dbReference type="NCBI Taxonomy" id="3726"/>
    <lineage>
        <taxon>Eukaryota</taxon>
        <taxon>Viridiplantae</taxon>
        <taxon>Streptophyta</taxon>
        <taxon>Embryophyta</taxon>
        <taxon>Tracheophyta</taxon>
        <taxon>Spermatophyta</taxon>
        <taxon>Magnoliopsida</taxon>
        <taxon>eudicotyledons</taxon>
        <taxon>Gunneridae</taxon>
        <taxon>Pentapetalae</taxon>
        <taxon>rosids</taxon>
        <taxon>malvids</taxon>
        <taxon>Brassicales</taxon>
        <taxon>Brassicaceae</taxon>
        <taxon>Brassiceae</taxon>
        <taxon>Raphanus</taxon>
    </lineage>
</organism>
<evidence type="ECO:0000259" key="2">
    <source>
        <dbReference type="Pfam" id="PF00078"/>
    </source>
</evidence>
<dbReference type="PANTHER" id="PTHR33116:SF86">
    <property type="entry name" value="REVERSE TRANSCRIPTASE DOMAIN-CONTAINING PROTEIN"/>
    <property type="match status" value="1"/>
</dbReference>
<keyword evidence="5" id="KW-1185">Reference proteome</keyword>
<dbReference type="KEGG" id="rsz:108858662"/>
<dbReference type="InterPro" id="IPR002156">
    <property type="entry name" value="RNaseH_domain"/>
</dbReference>
<dbReference type="OrthoDB" id="1104070at2759"/>
<dbReference type="InterPro" id="IPR012337">
    <property type="entry name" value="RNaseH-like_sf"/>
</dbReference>
<sequence length="749" mass="84086">MQCITTVTYSFLINDSIYGSVKPQRGIRQGDPISPYLFILCGEVLSGLCRRAELDGSLRGLRVARGSPRVNHLLFADDTMMFCNSSPECCLSLRNILQEYEKVSGQKVNIAKSSITFSVKTSPETKAAVKETLGIQKEGGVGKYLGLPEHFGRRKKDMFTSIVDRIRQRASSWSNRFLSRAGKLTMLKAVLTAIPTYSMSCFQLPVSLCKRIQSTLTQFWWNSTSGKKKMCWVAWQKLTKPKAAGGLGLRDIQMFNQALLAKVAWRILTSPGCLLVRVLRGKYCHKKSFLDVQVPSVCSYGWRSILHGRDLLKDNLGKAIENGQDTRVWKDPWISLEKQVKPFGPVREANMDLRVSDLLTDDLKWNTKRVESILPEFSKQIHCIKPSRKGAEDIHIWLPLNSGVYSTKSGYNSVAELPQTAQLVPTPASGPEIDFSWIKDVWSQKTSPKLRLFLWSVIQGALPIGSELQRRGMVSAALCPRCKEEETTLHIFLQCPFAKEVWSHIPLKHSVHPADISEFRSLLVNHRSSICLPPTGIRVPILPWVCWQLWNARNRLIFEDKACNPRDTATKILSSALEWDQAQVSMPSRHRSNAPPVLQPPNRDDTQTQSQIASCFVDAAWDAACSRTGLACVIVQNPTQDHISESQIVDSVSSPLMAEAIALRRGLERALEERIPSIRVLSDCQTLIRAIVNKNQIKEIYGVLQDIDALSSLFSSVSFQHISRSQNRDADFSAKQLLKAHYLLSSAIM</sequence>
<dbReference type="RefSeq" id="XP_018488051.2">
    <property type="nucleotide sequence ID" value="XM_018632549.2"/>
</dbReference>
<dbReference type="GO" id="GO:0004523">
    <property type="term" value="F:RNA-DNA hybrid ribonuclease activity"/>
    <property type="evidence" value="ECO:0007669"/>
    <property type="project" value="InterPro"/>
</dbReference>
<dbReference type="AlphaFoldDB" id="A0A6J0NV94"/>
<dbReference type="GO" id="GO:0003676">
    <property type="term" value="F:nucleic acid binding"/>
    <property type="evidence" value="ECO:0007669"/>
    <property type="project" value="InterPro"/>
</dbReference>